<feature type="transmembrane region" description="Helical" evidence="2">
    <location>
        <begin position="12"/>
        <end position="34"/>
    </location>
</feature>
<keyword evidence="2" id="KW-0472">Membrane</keyword>
<dbReference type="AlphaFoldDB" id="A0A401G2D6"/>
<organism evidence="3 4">
    <name type="scientific">Desulfonema ishimotonii</name>
    <dbReference type="NCBI Taxonomy" id="45657"/>
    <lineage>
        <taxon>Bacteria</taxon>
        <taxon>Pseudomonadati</taxon>
        <taxon>Thermodesulfobacteriota</taxon>
        <taxon>Desulfobacteria</taxon>
        <taxon>Desulfobacterales</taxon>
        <taxon>Desulfococcaceae</taxon>
        <taxon>Desulfonema</taxon>
    </lineage>
</organism>
<dbReference type="RefSeq" id="WP_124330461.1">
    <property type="nucleotide sequence ID" value="NZ_BEXT01000001.1"/>
</dbReference>
<keyword evidence="4" id="KW-1185">Reference proteome</keyword>
<dbReference type="Proteomes" id="UP000288096">
    <property type="component" value="Unassembled WGS sequence"/>
</dbReference>
<dbReference type="InterPro" id="IPR021730">
    <property type="entry name" value="YdbH"/>
</dbReference>
<evidence type="ECO:0000256" key="1">
    <source>
        <dbReference type="SAM" id="MobiDB-lite"/>
    </source>
</evidence>
<evidence type="ECO:0008006" key="5">
    <source>
        <dbReference type="Google" id="ProtNLM"/>
    </source>
</evidence>
<evidence type="ECO:0000313" key="3">
    <source>
        <dbReference type="EMBL" id="GBC63390.1"/>
    </source>
</evidence>
<accession>A0A401G2D6</accession>
<keyword evidence="2" id="KW-1133">Transmembrane helix</keyword>
<dbReference type="OrthoDB" id="5429826at2"/>
<dbReference type="Pfam" id="PF11739">
    <property type="entry name" value="YdbH-like"/>
    <property type="match status" value="1"/>
</dbReference>
<reference evidence="4" key="1">
    <citation type="submission" date="2017-11" db="EMBL/GenBank/DDBJ databases">
        <authorList>
            <person name="Watanabe M."/>
            <person name="Kojima H."/>
        </authorList>
    </citation>
    <scope>NUCLEOTIDE SEQUENCE [LARGE SCALE GENOMIC DNA]</scope>
    <source>
        <strain evidence="4">Tokyo 01</strain>
    </source>
</reference>
<protein>
    <recommendedName>
        <fullName evidence="5">Dicarboxylate transport domain-containing protein</fullName>
    </recommendedName>
</protein>
<dbReference type="EMBL" id="BEXT01000001">
    <property type="protein sequence ID" value="GBC63390.1"/>
    <property type="molecule type" value="Genomic_DNA"/>
</dbReference>
<reference evidence="4" key="2">
    <citation type="submission" date="2019-01" db="EMBL/GenBank/DDBJ databases">
        <title>Genome sequence of Desulfonema ishimotonii strain Tokyo 01.</title>
        <authorList>
            <person name="Fukui M."/>
        </authorList>
    </citation>
    <scope>NUCLEOTIDE SEQUENCE [LARGE SCALE GENOMIC DNA]</scope>
    <source>
        <strain evidence="4">Tokyo 01</strain>
    </source>
</reference>
<keyword evidence="2" id="KW-0812">Transmembrane</keyword>
<feature type="region of interest" description="Disordered" evidence="1">
    <location>
        <begin position="283"/>
        <end position="304"/>
    </location>
</feature>
<feature type="compositionally biased region" description="Polar residues" evidence="1">
    <location>
        <begin position="285"/>
        <end position="300"/>
    </location>
</feature>
<evidence type="ECO:0000256" key="2">
    <source>
        <dbReference type="SAM" id="Phobius"/>
    </source>
</evidence>
<name>A0A401G2D6_9BACT</name>
<comment type="caution">
    <text evidence="3">The sequence shown here is derived from an EMBL/GenBank/DDBJ whole genome shotgun (WGS) entry which is preliminary data.</text>
</comment>
<proteinExistence type="predicted"/>
<sequence length="927" mass="100213">MLIRRRTIGYGLILFTAFFFCLSVVLWIGIPAWLNSPGFLQHLRDAGFRDFSWHVRRVGFTGADVGHIRIGPEDGPPISIRSVQIDYSVSRLFRREIDGITISGVELHCDLTDGNLTVRGLDPALFSGTPRQETPSADAPFIPPVSVGHITLRNAVLIFNWHNSRFRIPVALTLSPRSRDIWHGALRISPRGQNLMADADYHLLTRTLQLKLRAPSFETERFADLVSRVPGLFLAGDLTLNLSAELKTSPFSLSGFQADCEFRNRASRYEDLIFLPFQPRPDLSASESTDQPHGQATNPPSGEPVRLVVRKEAGGWAFSLSDFALASPVAVGISRVDGTLKETEAGFEIDGSGLAGLLKADPEAASGVFGAEEPFHLGIGFSGSLARSGEWAFVLKNGDGDVNLLPAWRVRTGDMTLNGKSPVLDIAGKGAGGGGELRYRIDLAGLTGAAPAAEVRLPSLALSGLARSDASGATATVTLDAPGTSVKAGETDVQVAELSLSVRLNRAKDAPFRADGKLTLAGGKVRGSGIQADGIRISLPLQWPWADSEKAGRIVVTAARWDRMNIGALDGFIRQTPAGFAFGGKHRSKLLPGAVVRLSGESGFMGQPHRTVLRFDTRHKVVSPLDLGRFAPAAKGITLSGALTVTGEMISDKTGLKLGADTVLEKAELRMEKNGIVVDGCEIRLSLPDLIGLRSAPGQQVRAKRIAVGNILLEDADFRFQIESPRSFLIEKGKFAWCGGNVTAQALRILSGGDDYDLLLYCDRLKLARVLAQLGGASAEGEGTVNGRIPVRFRAGAFSFDDGFLYSTPGDGGVIHLTGGEFLTAGIPEDTPQFNQIELARAALKDYEYQWVRLRLNSEEDDLMLGIRFDGKPLHPLPFVYKEDFGGFIRSGTQLSRFQGIRLNVNLLLPLNKLLRYRGVLDSVNNN</sequence>
<gene>
    <name evidence="3" type="ORF">DENIS_4384</name>
</gene>
<evidence type="ECO:0000313" key="4">
    <source>
        <dbReference type="Proteomes" id="UP000288096"/>
    </source>
</evidence>